<keyword evidence="2" id="KW-1133">Transmembrane helix</keyword>
<dbReference type="AlphaFoldDB" id="A0A7S4IJL4"/>
<dbReference type="EMBL" id="HBKQ01017793">
    <property type="protein sequence ID" value="CAE2231248.1"/>
    <property type="molecule type" value="Transcribed_RNA"/>
</dbReference>
<gene>
    <name evidence="3" type="ORF">OAUR00152_LOCUS12024</name>
</gene>
<sequence length="485" mass="51144">MSSGSITGLRRRKGSGAAAAPAHPLPDAPTSADDVGTRDHDNGATSSGAEADTGAETAAAAAATAAMVPSEVLDQTFRSAMKAAAAVWVTMTIGSFALCKPQQYRPQESEGASLALGAASLVMGVSVVTRGLPLFFAEPFKGKKSLGGTGGNGNGAGGEIGPERAGNMTVVGSRISGAALVGFFVQAVSSITNGTMALFPTPMLVDPVTGMDVYLLRWCEWAPLSFLMAYLTACMDADVSSGGAKAALHFGLCQGISTLCGIFFPVIHSAPLWWAVMVISVVLHATLYPLLSSKLARVRSLLSEPEPCTAPEMERHERIRVAAQLVRLVTVAWATLILFYFLAWLFRVSGTANALMEVSVEVLSKHLYLNFLLDAHHRIFDPSKKAERSLAEIGHMLSQVHERRSSYSSDSDDDYDSYSDEEDSSYEGSVGRAPQNGGSGSINKDVSLHVQLVGGEDCPTRKEGAQIADSKNVPGVVEMPGTKDQ</sequence>
<keyword evidence="2" id="KW-0812">Transmembrane</keyword>
<name>A0A7S4IJL4_9STRA</name>
<keyword evidence="2" id="KW-0472">Membrane</keyword>
<feature type="compositionally biased region" description="Acidic residues" evidence="1">
    <location>
        <begin position="410"/>
        <end position="425"/>
    </location>
</feature>
<protein>
    <submittedName>
        <fullName evidence="3">Uncharacterized protein</fullName>
    </submittedName>
</protein>
<feature type="transmembrane region" description="Helical" evidence="2">
    <location>
        <begin position="325"/>
        <end position="346"/>
    </location>
</feature>
<proteinExistence type="predicted"/>
<feature type="transmembrane region" description="Helical" evidence="2">
    <location>
        <begin position="272"/>
        <end position="291"/>
    </location>
</feature>
<organism evidence="3">
    <name type="scientific">Odontella aurita</name>
    <dbReference type="NCBI Taxonomy" id="265563"/>
    <lineage>
        <taxon>Eukaryota</taxon>
        <taxon>Sar</taxon>
        <taxon>Stramenopiles</taxon>
        <taxon>Ochrophyta</taxon>
        <taxon>Bacillariophyta</taxon>
        <taxon>Mediophyceae</taxon>
        <taxon>Biddulphiophycidae</taxon>
        <taxon>Eupodiscales</taxon>
        <taxon>Odontellaceae</taxon>
        <taxon>Odontella</taxon>
    </lineage>
</organism>
<accession>A0A7S4IJL4</accession>
<feature type="region of interest" description="Disordered" evidence="1">
    <location>
        <begin position="402"/>
        <end position="485"/>
    </location>
</feature>
<evidence type="ECO:0000256" key="2">
    <source>
        <dbReference type="SAM" id="Phobius"/>
    </source>
</evidence>
<feature type="transmembrane region" description="Helical" evidence="2">
    <location>
        <begin position="246"/>
        <end position="266"/>
    </location>
</feature>
<feature type="transmembrane region" description="Helical" evidence="2">
    <location>
        <begin position="214"/>
        <end position="234"/>
    </location>
</feature>
<evidence type="ECO:0000313" key="3">
    <source>
        <dbReference type="EMBL" id="CAE2231248.1"/>
    </source>
</evidence>
<feature type="region of interest" description="Disordered" evidence="1">
    <location>
        <begin position="1"/>
        <end position="56"/>
    </location>
</feature>
<evidence type="ECO:0000256" key="1">
    <source>
        <dbReference type="SAM" id="MobiDB-lite"/>
    </source>
</evidence>
<reference evidence="3" key="1">
    <citation type="submission" date="2021-01" db="EMBL/GenBank/DDBJ databases">
        <authorList>
            <person name="Corre E."/>
            <person name="Pelletier E."/>
            <person name="Niang G."/>
            <person name="Scheremetjew M."/>
            <person name="Finn R."/>
            <person name="Kale V."/>
            <person name="Holt S."/>
            <person name="Cochrane G."/>
            <person name="Meng A."/>
            <person name="Brown T."/>
            <person name="Cohen L."/>
        </authorList>
    </citation>
    <scope>NUCLEOTIDE SEQUENCE</scope>
    <source>
        <strain evidence="3">Isolate 1302-5</strain>
    </source>
</reference>